<dbReference type="Proteomes" id="UP000320806">
    <property type="component" value="Unassembled WGS sequence"/>
</dbReference>
<sequence>MIPSRLTVLRALLLSLAALLTVTVLPSGGVPADLVLVLVVAVGLSSGTQAGALFGLAAGLTVDLVPPGSAPLGLTALTHAAVGAGCGVLQRSVRASILVPIVTVALAATGIQLLRLLTSLAAGQTPNLTHASALIVCTALAGAVIVPLVIRAESYLVARGLA</sequence>
<feature type="transmembrane region" description="Helical" evidence="1">
    <location>
        <begin position="128"/>
        <end position="150"/>
    </location>
</feature>
<comment type="caution">
    <text evidence="2">The sequence shown here is derived from an EMBL/GenBank/DDBJ whole genome shotgun (WGS) entry which is preliminary data.</text>
</comment>
<name>A0A542EFG2_9MICO</name>
<keyword evidence="1" id="KW-0472">Membrane</keyword>
<evidence type="ECO:0000256" key="1">
    <source>
        <dbReference type="SAM" id="Phobius"/>
    </source>
</evidence>
<keyword evidence="1" id="KW-0812">Transmembrane</keyword>
<feature type="transmembrane region" description="Helical" evidence="1">
    <location>
        <begin position="36"/>
        <end position="60"/>
    </location>
</feature>
<organism evidence="2 3">
    <name type="scientific">Yimella lutea</name>
    <dbReference type="NCBI Taxonomy" id="587872"/>
    <lineage>
        <taxon>Bacteria</taxon>
        <taxon>Bacillati</taxon>
        <taxon>Actinomycetota</taxon>
        <taxon>Actinomycetes</taxon>
        <taxon>Micrococcales</taxon>
        <taxon>Dermacoccaceae</taxon>
        <taxon>Yimella</taxon>
    </lineage>
</organism>
<proteinExistence type="predicted"/>
<keyword evidence="1" id="KW-1133">Transmembrane helix</keyword>
<accession>A0A542EFG2</accession>
<dbReference type="AlphaFoldDB" id="A0A542EFG2"/>
<dbReference type="RefSeq" id="WP_141927977.1">
    <property type="nucleotide sequence ID" value="NZ_BAABCI010000034.1"/>
</dbReference>
<feature type="transmembrane region" description="Helical" evidence="1">
    <location>
        <begin position="72"/>
        <end position="91"/>
    </location>
</feature>
<protein>
    <submittedName>
        <fullName evidence="2">Rod shape-determining protein MreD</fullName>
    </submittedName>
</protein>
<reference evidence="2 3" key="1">
    <citation type="submission" date="2019-06" db="EMBL/GenBank/DDBJ databases">
        <title>Sequencing the genomes of 1000 actinobacteria strains.</title>
        <authorList>
            <person name="Klenk H.-P."/>
        </authorList>
    </citation>
    <scope>NUCLEOTIDE SEQUENCE [LARGE SCALE GENOMIC DNA]</scope>
    <source>
        <strain evidence="2 3">DSM 19828</strain>
    </source>
</reference>
<dbReference type="EMBL" id="VFMO01000001">
    <property type="protein sequence ID" value="TQJ14058.1"/>
    <property type="molecule type" value="Genomic_DNA"/>
</dbReference>
<evidence type="ECO:0000313" key="3">
    <source>
        <dbReference type="Proteomes" id="UP000320806"/>
    </source>
</evidence>
<keyword evidence="3" id="KW-1185">Reference proteome</keyword>
<feature type="transmembrane region" description="Helical" evidence="1">
    <location>
        <begin position="97"/>
        <end position="116"/>
    </location>
</feature>
<evidence type="ECO:0000313" key="2">
    <source>
        <dbReference type="EMBL" id="TQJ14058.1"/>
    </source>
</evidence>
<gene>
    <name evidence="2" type="ORF">FB459_1504</name>
</gene>